<dbReference type="AlphaFoldDB" id="A0AAW1PZI9"/>
<gene>
    <name evidence="3" type="ORF">WJX73_010289</name>
</gene>
<dbReference type="EMBL" id="JALJOQ010000003">
    <property type="protein sequence ID" value="KAK9813800.1"/>
    <property type="molecule type" value="Genomic_DNA"/>
</dbReference>
<evidence type="ECO:0000313" key="3">
    <source>
        <dbReference type="EMBL" id="KAK9813800.1"/>
    </source>
</evidence>
<keyword evidence="4" id="KW-1185">Reference proteome</keyword>
<name>A0AAW1PZI9_9CHLO</name>
<sequence>MLLRPRLQLAALAALVALHVTAAENLPSAPLAEEFSGRGPKRDLLVTGHKKGGGLGSKTCMAEDQCINKYCGKGYDHTATKFPYYVNYTKWEWPNEDVFDFRVCTNQCQPDDRYCEPLKSWAIRLDTELVTNADYLRKVEPEGQLVSECGETGIGYHWEGESLGALAGHHPKDGHKCEKFLMRVRHDPHMAGHFWLTDICQQRIDIVATKNGKTMFSQTSVVVAKDKFSDIGSCLIHFQTDGGVYGFTLLEDHEFYAKDTRPDEHIPDLSQNPNDPFDNSRRRRLLAEDAGHYLSAQSDHDAEPLRVHHGRAGATRNLQGEYEELYDFPSPGVPAHLI</sequence>
<protein>
    <submittedName>
        <fullName evidence="3">Uncharacterized protein</fullName>
    </submittedName>
</protein>
<feature type="region of interest" description="Disordered" evidence="1">
    <location>
        <begin position="261"/>
        <end position="280"/>
    </location>
</feature>
<organism evidence="3 4">
    <name type="scientific">Symbiochloris irregularis</name>
    <dbReference type="NCBI Taxonomy" id="706552"/>
    <lineage>
        <taxon>Eukaryota</taxon>
        <taxon>Viridiplantae</taxon>
        <taxon>Chlorophyta</taxon>
        <taxon>core chlorophytes</taxon>
        <taxon>Trebouxiophyceae</taxon>
        <taxon>Trebouxiales</taxon>
        <taxon>Trebouxiaceae</taxon>
        <taxon>Symbiochloris</taxon>
    </lineage>
</organism>
<feature type="signal peptide" evidence="2">
    <location>
        <begin position="1"/>
        <end position="23"/>
    </location>
</feature>
<feature type="chain" id="PRO_5043609697" evidence="2">
    <location>
        <begin position="24"/>
        <end position="338"/>
    </location>
</feature>
<dbReference type="Proteomes" id="UP001465755">
    <property type="component" value="Unassembled WGS sequence"/>
</dbReference>
<accession>A0AAW1PZI9</accession>
<keyword evidence="2" id="KW-0732">Signal</keyword>
<evidence type="ECO:0000256" key="1">
    <source>
        <dbReference type="SAM" id="MobiDB-lite"/>
    </source>
</evidence>
<proteinExistence type="predicted"/>
<comment type="caution">
    <text evidence="3">The sequence shown here is derived from an EMBL/GenBank/DDBJ whole genome shotgun (WGS) entry which is preliminary data.</text>
</comment>
<evidence type="ECO:0000256" key="2">
    <source>
        <dbReference type="SAM" id="SignalP"/>
    </source>
</evidence>
<reference evidence="3 4" key="1">
    <citation type="journal article" date="2024" name="Nat. Commun.">
        <title>Phylogenomics reveals the evolutionary origins of lichenization in chlorophyte algae.</title>
        <authorList>
            <person name="Puginier C."/>
            <person name="Libourel C."/>
            <person name="Otte J."/>
            <person name="Skaloud P."/>
            <person name="Haon M."/>
            <person name="Grisel S."/>
            <person name="Petersen M."/>
            <person name="Berrin J.G."/>
            <person name="Delaux P.M."/>
            <person name="Dal Grande F."/>
            <person name="Keller J."/>
        </authorList>
    </citation>
    <scope>NUCLEOTIDE SEQUENCE [LARGE SCALE GENOMIC DNA]</scope>
    <source>
        <strain evidence="3 4">SAG 2036</strain>
    </source>
</reference>
<evidence type="ECO:0000313" key="4">
    <source>
        <dbReference type="Proteomes" id="UP001465755"/>
    </source>
</evidence>